<dbReference type="EMBL" id="JYDV01000131">
    <property type="protein sequence ID" value="KRZ30224.1"/>
    <property type="molecule type" value="Genomic_DNA"/>
</dbReference>
<dbReference type="Proteomes" id="UP000054805">
    <property type="component" value="Unassembled WGS sequence"/>
</dbReference>
<evidence type="ECO:0000313" key="5">
    <source>
        <dbReference type="Proteomes" id="UP000054805"/>
    </source>
</evidence>
<dbReference type="Proteomes" id="UP000054826">
    <property type="component" value="Unassembled WGS sequence"/>
</dbReference>
<evidence type="ECO:0000313" key="3">
    <source>
        <dbReference type="EMBL" id="KRZ30224.1"/>
    </source>
</evidence>
<dbReference type="EMBL" id="JYDS01000227">
    <property type="protein sequence ID" value="KRZ20826.1"/>
    <property type="molecule type" value="Genomic_DNA"/>
</dbReference>
<dbReference type="Proteomes" id="UP000054632">
    <property type="component" value="Unassembled WGS sequence"/>
</dbReference>
<keyword evidence="5" id="KW-1185">Reference proteome</keyword>
<name>A0A0V1EPX9_TRIPS</name>
<proteinExistence type="predicted"/>
<comment type="caution">
    <text evidence="1">The sequence shown here is derived from an EMBL/GenBank/DDBJ whole genome shotgun (WGS) entry which is preliminary data.</text>
</comment>
<accession>A0A0V1EPX9</accession>
<sequence length="90" mass="10603">MHTVDCTQLTDNSRNQLFRCFAFVDALHCFSRRYVEIELHIVRALWIFMIRQEYTGGNIFSSEIVWQGGSELDVGKIFFWNGHQQSITNE</sequence>
<evidence type="ECO:0000313" key="4">
    <source>
        <dbReference type="Proteomes" id="UP000054632"/>
    </source>
</evidence>
<dbReference type="EMBL" id="JYDR01000015">
    <property type="protein sequence ID" value="KRY75815.1"/>
    <property type="molecule type" value="Genomic_DNA"/>
</dbReference>
<evidence type="ECO:0000313" key="1">
    <source>
        <dbReference type="EMBL" id="KRY75815.1"/>
    </source>
</evidence>
<reference evidence="4 5" key="1">
    <citation type="submission" date="2015-01" db="EMBL/GenBank/DDBJ databases">
        <title>Evolution of Trichinella species and genotypes.</title>
        <authorList>
            <person name="Korhonen P.K."/>
            <person name="Edoardo P."/>
            <person name="Giuseppe L.R."/>
            <person name="Gasser R.B."/>
        </authorList>
    </citation>
    <scope>NUCLEOTIDE SEQUENCE [LARGE SCALE GENOMIC DNA]</scope>
    <source>
        <strain evidence="1">ISS13</strain>
        <strain evidence="3">ISS176</strain>
        <strain evidence="2">ISS588</strain>
    </source>
</reference>
<gene>
    <name evidence="1" type="ORF">T4A_8876</name>
    <name evidence="2" type="ORF">T4B_13908</name>
    <name evidence="3" type="ORF">T4C_3568</name>
</gene>
<evidence type="ECO:0000313" key="2">
    <source>
        <dbReference type="EMBL" id="KRZ20826.1"/>
    </source>
</evidence>
<dbReference type="AlphaFoldDB" id="A0A0V1EPX9"/>
<protein>
    <submittedName>
        <fullName evidence="1">Uncharacterized protein</fullName>
    </submittedName>
</protein>
<organism evidence="1 4">
    <name type="scientific">Trichinella pseudospiralis</name>
    <name type="common">Parasitic roundworm</name>
    <dbReference type="NCBI Taxonomy" id="6337"/>
    <lineage>
        <taxon>Eukaryota</taxon>
        <taxon>Metazoa</taxon>
        <taxon>Ecdysozoa</taxon>
        <taxon>Nematoda</taxon>
        <taxon>Enoplea</taxon>
        <taxon>Dorylaimia</taxon>
        <taxon>Trichinellida</taxon>
        <taxon>Trichinellidae</taxon>
        <taxon>Trichinella</taxon>
    </lineage>
</organism>